<dbReference type="OrthoDB" id="7787818at2759"/>
<dbReference type="SUPFAM" id="SSF55729">
    <property type="entry name" value="Acyl-CoA N-acyltransferases (Nat)"/>
    <property type="match status" value="1"/>
</dbReference>
<dbReference type="AlphaFoldDB" id="A0A9J6CS42"/>
<gene>
    <name evidence="1" type="ORF">PVAND_013680</name>
</gene>
<protein>
    <recommendedName>
        <fullName evidence="3">N-acetyltransferase domain-containing protein</fullName>
    </recommendedName>
</protein>
<dbReference type="InterPro" id="IPR016181">
    <property type="entry name" value="Acyl_CoA_acyltransferase"/>
</dbReference>
<dbReference type="PANTHER" id="PTHR20905">
    <property type="entry name" value="N-ACETYLTRANSFERASE-RELATED"/>
    <property type="match status" value="1"/>
</dbReference>
<dbReference type="PANTHER" id="PTHR20905:SF32">
    <property type="entry name" value="ARYLALKYLAMINE N-ACETYLTRANSFERASE-LIKE 7, ISOFORM A"/>
    <property type="match status" value="1"/>
</dbReference>
<dbReference type="Gene3D" id="3.40.630.30">
    <property type="match status" value="1"/>
</dbReference>
<evidence type="ECO:0000313" key="1">
    <source>
        <dbReference type="EMBL" id="KAG5684446.1"/>
    </source>
</evidence>
<dbReference type="EMBL" id="JADBJN010000001">
    <property type="protein sequence ID" value="KAG5684446.1"/>
    <property type="molecule type" value="Genomic_DNA"/>
</dbReference>
<dbReference type="GO" id="GO:0008080">
    <property type="term" value="F:N-acetyltransferase activity"/>
    <property type="evidence" value="ECO:0007669"/>
    <property type="project" value="TreeGrafter"/>
</dbReference>
<reference evidence="1" key="1">
    <citation type="submission" date="2021-03" db="EMBL/GenBank/DDBJ databases">
        <title>Chromosome level genome of the anhydrobiotic midge Polypedilum vanderplanki.</title>
        <authorList>
            <person name="Yoshida Y."/>
            <person name="Kikawada T."/>
            <person name="Gusev O."/>
        </authorList>
    </citation>
    <scope>NUCLEOTIDE SEQUENCE</scope>
    <source>
        <strain evidence="1">NIAS01</strain>
        <tissue evidence="1">Whole body or cell culture</tissue>
    </source>
</reference>
<sequence>MSSHSRWVRPENLKYPNVFSKFVTTDNFNASKLVQYRIEDIPENRYHEACEFMLKNFVPYEPKMVARNGMNDPLLLEDYYDKYMYGLKQKVSVACFKRDSDEFVAVNILEVLGRNDPTSDIKTKSKTCVDNDEVVNYVLEQADLFNRHNVDYYLSGTGLAIDPQYRRRGIATEMIKARLIMLDFYNLELTSTGYSSIGAQKAAEKAGCKVDYSISYEELAKIRPNWNFLGTDTESYVQMSFKRYDV</sequence>
<keyword evidence="2" id="KW-1185">Reference proteome</keyword>
<evidence type="ECO:0000313" key="2">
    <source>
        <dbReference type="Proteomes" id="UP001107558"/>
    </source>
</evidence>
<dbReference type="Proteomes" id="UP001107558">
    <property type="component" value="Chromosome 1"/>
</dbReference>
<evidence type="ECO:0008006" key="3">
    <source>
        <dbReference type="Google" id="ProtNLM"/>
    </source>
</evidence>
<name>A0A9J6CS42_POLVA</name>
<comment type="caution">
    <text evidence="1">The sequence shown here is derived from an EMBL/GenBank/DDBJ whole genome shotgun (WGS) entry which is preliminary data.</text>
</comment>
<proteinExistence type="predicted"/>
<organism evidence="1 2">
    <name type="scientific">Polypedilum vanderplanki</name>
    <name type="common">Sleeping chironomid midge</name>
    <dbReference type="NCBI Taxonomy" id="319348"/>
    <lineage>
        <taxon>Eukaryota</taxon>
        <taxon>Metazoa</taxon>
        <taxon>Ecdysozoa</taxon>
        <taxon>Arthropoda</taxon>
        <taxon>Hexapoda</taxon>
        <taxon>Insecta</taxon>
        <taxon>Pterygota</taxon>
        <taxon>Neoptera</taxon>
        <taxon>Endopterygota</taxon>
        <taxon>Diptera</taxon>
        <taxon>Nematocera</taxon>
        <taxon>Chironomoidea</taxon>
        <taxon>Chironomidae</taxon>
        <taxon>Chironominae</taxon>
        <taxon>Polypedilum</taxon>
        <taxon>Polypedilum</taxon>
    </lineage>
</organism>
<dbReference type="CDD" id="cd04301">
    <property type="entry name" value="NAT_SF"/>
    <property type="match status" value="1"/>
</dbReference>
<accession>A0A9J6CS42</accession>